<feature type="transmembrane region" description="Helical" evidence="5">
    <location>
        <begin position="201"/>
        <end position="222"/>
    </location>
</feature>
<feature type="transmembrane region" description="Helical" evidence="5">
    <location>
        <begin position="104"/>
        <end position="122"/>
    </location>
</feature>
<dbReference type="PANTHER" id="PTHR37422:SF13">
    <property type="entry name" value="LIPOPOLYSACCHARIDE BIOSYNTHESIS PROTEIN PA4999-RELATED"/>
    <property type="match status" value="1"/>
</dbReference>
<evidence type="ECO:0000313" key="7">
    <source>
        <dbReference type="EMBL" id="OEK08863.1"/>
    </source>
</evidence>
<evidence type="ECO:0000259" key="6">
    <source>
        <dbReference type="Pfam" id="PF04932"/>
    </source>
</evidence>
<dbReference type="Pfam" id="PF04932">
    <property type="entry name" value="Wzy_C"/>
    <property type="match status" value="1"/>
</dbReference>
<keyword evidence="3 5" id="KW-1133">Transmembrane helix</keyword>
<protein>
    <recommendedName>
        <fullName evidence="6">O-antigen ligase-related domain-containing protein</fullName>
    </recommendedName>
</protein>
<dbReference type="EMBL" id="MDJD01000028">
    <property type="protein sequence ID" value="OEK08863.1"/>
    <property type="molecule type" value="Genomic_DNA"/>
</dbReference>
<dbReference type="InterPro" id="IPR007016">
    <property type="entry name" value="O-antigen_ligase-rel_domated"/>
</dbReference>
<feature type="transmembrane region" description="Helical" evidence="5">
    <location>
        <begin position="253"/>
        <end position="269"/>
    </location>
</feature>
<keyword evidence="4 5" id="KW-0472">Membrane</keyword>
<dbReference type="OrthoDB" id="1118890at2"/>
<reference evidence="7 8" key="1">
    <citation type="submission" date="2016-05" db="EMBL/GenBank/DDBJ databases">
        <title>Draft Genome Sequence of Algibacter sp. Strain SK-16 Isolated from the Surface Water of Aburatsubo Inlet.</title>
        <authorList>
            <person name="Wong S.-K."/>
            <person name="Yoshizawa S."/>
            <person name="Nakajima Y."/>
            <person name="Ogura Y."/>
            <person name="Tetsuya H."/>
            <person name="Hamasaki K."/>
        </authorList>
    </citation>
    <scope>NUCLEOTIDE SEQUENCE [LARGE SCALE GENOMIC DNA]</scope>
    <source>
        <strain evidence="7 8">SK-16</strain>
    </source>
</reference>
<feature type="transmembrane region" description="Helical" evidence="5">
    <location>
        <begin position="128"/>
        <end position="150"/>
    </location>
</feature>
<dbReference type="STRING" id="1849968.A8C32_00885"/>
<comment type="subcellular location">
    <subcellularLocation>
        <location evidence="1">Membrane</location>
        <topology evidence="1">Multi-pass membrane protein</topology>
    </subcellularLocation>
</comment>
<evidence type="ECO:0000313" key="8">
    <source>
        <dbReference type="Proteomes" id="UP000095713"/>
    </source>
</evidence>
<comment type="caution">
    <text evidence="7">The sequence shown here is derived from an EMBL/GenBank/DDBJ whole genome shotgun (WGS) entry which is preliminary data.</text>
</comment>
<feature type="transmembrane region" description="Helical" evidence="5">
    <location>
        <begin position="281"/>
        <end position="300"/>
    </location>
</feature>
<evidence type="ECO:0000256" key="5">
    <source>
        <dbReference type="SAM" id="Phobius"/>
    </source>
</evidence>
<feature type="transmembrane region" description="Helical" evidence="5">
    <location>
        <begin position="229"/>
        <end position="247"/>
    </location>
</feature>
<evidence type="ECO:0000256" key="1">
    <source>
        <dbReference type="ARBA" id="ARBA00004141"/>
    </source>
</evidence>
<gene>
    <name evidence="7" type="ORF">A8C32_00885</name>
</gene>
<dbReference type="RefSeq" id="WP_069829544.1">
    <property type="nucleotide sequence ID" value="NZ_MDJD01000028.1"/>
</dbReference>
<feature type="transmembrane region" description="Helical" evidence="5">
    <location>
        <begin position="29"/>
        <end position="45"/>
    </location>
</feature>
<proteinExistence type="predicted"/>
<dbReference type="Proteomes" id="UP000095713">
    <property type="component" value="Unassembled WGS sequence"/>
</dbReference>
<feature type="transmembrane region" description="Helical" evidence="5">
    <location>
        <begin position="377"/>
        <end position="396"/>
    </location>
</feature>
<feature type="transmembrane region" description="Helical" evidence="5">
    <location>
        <begin position="408"/>
        <end position="431"/>
    </location>
</feature>
<dbReference type="GO" id="GO:0016020">
    <property type="term" value="C:membrane"/>
    <property type="evidence" value="ECO:0007669"/>
    <property type="project" value="UniProtKB-SubCell"/>
</dbReference>
<dbReference type="InterPro" id="IPR051533">
    <property type="entry name" value="WaaL-like"/>
</dbReference>
<dbReference type="PANTHER" id="PTHR37422">
    <property type="entry name" value="TEICHURONIC ACID BIOSYNTHESIS PROTEIN TUAE"/>
    <property type="match status" value="1"/>
</dbReference>
<sequence>MQQKKYLKLLGLHVLLGVVLYFFNVFGNIYFYCLTIYFFIQIINAKKSKKSFEILKACAYVLGVEVLLRMTGGVLFYEANKYLVIVFVLMGLFSNGFNKKAALYLLYIFLLIPSVYVSLSMLDVDTNIRKAIAFNLSGPVCLGVSALFCFGVKVTKNQFETIINYCLFPLISTLVYVILYNPNVSQIATGTASNFSASGGFGPNQVSTVLGLGIFLTTARFFYFSQTKFLRYLDLLFILLFSFRAIVTFSRGGVFTAIIMIIAFIFTYYKSISKKNKNKMLVSIVLFLIVGFITWGISIAQTNGFIEKRYTNKNAAGKEKKDITTGRGDLFFLEFEEFLNNPFFGVGVGRVKNIRFQKTGIHAASHNEMSRIIAEHGLLGILSFLILVLTPLFFRLGCRKNVLFYSFYLFWLITINHSAMRIAAPAFVYALSLLNVSHEKSPLHRKSVIS</sequence>
<feature type="domain" description="O-antigen ligase-related" evidence="6">
    <location>
        <begin position="237"/>
        <end position="385"/>
    </location>
</feature>
<keyword evidence="8" id="KW-1185">Reference proteome</keyword>
<accession>A0A1E5TBU4</accession>
<keyword evidence="2 5" id="KW-0812">Transmembrane</keyword>
<feature type="transmembrane region" description="Helical" evidence="5">
    <location>
        <begin position="82"/>
        <end position="97"/>
    </location>
</feature>
<feature type="transmembrane region" description="Helical" evidence="5">
    <location>
        <begin position="162"/>
        <end position="181"/>
    </location>
</feature>
<evidence type="ECO:0000256" key="2">
    <source>
        <dbReference type="ARBA" id="ARBA00022692"/>
    </source>
</evidence>
<organism evidence="7 8">
    <name type="scientific">Flavivirga aquatica</name>
    <dbReference type="NCBI Taxonomy" id="1849968"/>
    <lineage>
        <taxon>Bacteria</taxon>
        <taxon>Pseudomonadati</taxon>
        <taxon>Bacteroidota</taxon>
        <taxon>Flavobacteriia</taxon>
        <taxon>Flavobacteriales</taxon>
        <taxon>Flavobacteriaceae</taxon>
        <taxon>Flavivirga</taxon>
    </lineage>
</organism>
<dbReference type="AlphaFoldDB" id="A0A1E5TBU4"/>
<evidence type="ECO:0000256" key="3">
    <source>
        <dbReference type="ARBA" id="ARBA00022989"/>
    </source>
</evidence>
<name>A0A1E5TBU4_9FLAO</name>
<evidence type="ECO:0000256" key="4">
    <source>
        <dbReference type="ARBA" id="ARBA00023136"/>
    </source>
</evidence>